<evidence type="ECO:0000256" key="1">
    <source>
        <dbReference type="SAM" id="MobiDB-lite"/>
    </source>
</evidence>
<gene>
    <name evidence="2" type="ORF">SERLADRAFT_479017</name>
</gene>
<feature type="compositionally biased region" description="Basic residues" evidence="1">
    <location>
        <begin position="91"/>
        <end position="100"/>
    </location>
</feature>
<dbReference type="AlphaFoldDB" id="F8PB65"/>
<proteinExistence type="predicted"/>
<dbReference type="HOGENOM" id="CLU_1856512_0_0_1"/>
<dbReference type="GeneID" id="18821270"/>
<dbReference type="KEGG" id="sla:SERLADRAFT_479017"/>
<feature type="region of interest" description="Disordered" evidence="1">
    <location>
        <begin position="85"/>
        <end position="116"/>
    </location>
</feature>
<dbReference type="RefSeq" id="XP_007323638.1">
    <property type="nucleotide sequence ID" value="XM_007323576.1"/>
</dbReference>
<dbReference type="Proteomes" id="UP000008064">
    <property type="component" value="Unassembled WGS sequence"/>
</dbReference>
<dbReference type="EMBL" id="GL945443">
    <property type="protein sequence ID" value="EGO19505.1"/>
    <property type="molecule type" value="Genomic_DNA"/>
</dbReference>
<evidence type="ECO:0000313" key="2">
    <source>
        <dbReference type="EMBL" id="EGO19505.1"/>
    </source>
</evidence>
<protein>
    <submittedName>
        <fullName evidence="2">Uncharacterized protein</fullName>
    </submittedName>
</protein>
<organism>
    <name type="scientific">Serpula lacrymans var. lacrymans (strain S7.9)</name>
    <name type="common">Dry rot fungus</name>
    <dbReference type="NCBI Taxonomy" id="578457"/>
    <lineage>
        <taxon>Eukaryota</taxon>
        <taxon>Fungi</taxon>
        <taxon>Dikarya</taxon>
        <taxon>Basidiomycota</taxon>
        <taxon>Agaricomycotina</taxon>
        <taxon>Agaricomycetes</taxon>
        <taxon>Agaricomycetidae</taxon>
        <taxon>Boletales</taxon>
        <taxon>Coniophorineae</taxon>
        <taxon>Serpulaceae</taxon>
        <taxon>Serpula</taxon>
    </lineage>
</organism>
<name>F8PB65_SERL9</name>
<reference evidence="2" key="1">
    <citation type="submission" date="2011-04" db="EMBL/GenBank/DDBJ databases">
        <title>Evolution of plant cell wall degrading machinery underlies the functional diversity of forest fungi.</title>
        <authorList>
            <consortium name="US DOE Joint Genome Institute (JGI-PGF)"/>
            <person name="Eastwood D.C."/>
            <person name="Floudas D."/>
            <person name="Binder M."/>
            <person name="Majcherczyk A."/>
            <person name="Schneider P."/>
            <person name="Aerts A."/>
            <person name="Asiegbu F.O."/>
            <person name="Baker S.E."/>
            <person name="Barry K."/>
            <person name="Bendiksby M."/>
            <person name="Blumentritt M."/>
            <person name="Coutinho P.M."/>
            <person name="Cullen D."/>
            <person name="Cullen D."/>
            <person name="Gathman A."/>
            <person name="Goodell B."/>
            <person name="Henrissat B."/>
            <person name="Ihrmark K."/>
            <person name="Kauserud H."/>
            <person name="Kohler A."/>
            <person name="LaButti K."/>
            <person name="Lapidus A."/>
            <person name="Lavin J.L."/>
            <person name="Lee Y.-H."/>
            <person name="Lindquist E."/>
            <person name="Lilly W."/>
            <person name="Lucas S."/>
            <person name="Morin E."/>
            <person name="Murat C."/>
            <person name="Oguiza J.A."/>
            <person name="Park J."/>
            <person name="Pisabarro A.G."/>
            <person name="Riley R."/>
            <person name="Rosling A."/>
            <person name="Salamov A."/>
            <person name="Schmidt O."/>
            <person name="Schmutz J."/>
            <person name="Skrede I."/>
            <person name="Stenlid J."/>
            <person name="Wiebenga A."/>
            <person name="Xie X."/>
            <person name="Kues U."/>
            <person name="Hibbett D.S."/>
            <person name="Hoffmeister D."/>
            <person name="Hogberg N."/>
            <person name="Martin F."/>
            <person name="Grigoriev I.V."/>
            <person name="Watkinson S.C."/>
        </authorList>
    </citation>
    <scope>NUCLEOTIDE SEQUENCE</scope>
    <source>
        <strain evidence="2">S7.9</strain>
    </source>
</reference>
<accession>F8PB65</accession>
<sequence length="138" mass="14849">MTCKTSLKPTLYHFGSSIAIGDEVRTAVAICREPGGGAGAVERKLQSSLDGISHVNHGPVRAQTLDEKSSLNRPTNASYEVSLPLIESSHKPKPKPKPKLLPHLGFPPQTARNNSASRYGTTHHLILAQLTDIPADRP</sequence>